<dbReference type="Proteomes" id="UP001153076">
    <property type="component" value="Unassembled WGS sequence"/>
</dbReference>
<gene>
    <name evidence="1" type="ORF">Cgig2_027939</name>
</gene>
<comment type="caution">
    <text evidence="1">The sequence shown here is derived from an EMBL/GenBank/DDBJ whole genome shotgun (WGS) entry which is preliminary data.</text>
</comment>
<name>A0A9Q1GZ85_9CARY</name>
<reference evidence="1" key="1">
    <citation type="submission" date="2022-04" db="EMBL/GenBank/DDBJ databases">
        <title>Carnegiea gigantea Genome sequencing and assembly v2.</title>
        <authorList>
            <person name="Copetti D."/>
            <person name="Sanderson M.J."/>
            <person name="Burquez A."/>
            <person name="Wojciechowski M.F."/>
        </authorList>
    </citation>
    <scope>NUCLEOTIDE SEQUENCE</scope>
    <source>
        <strain evidence="1">SGP5-SGP5p</strain>
        <tissue evidence="1">Aerial part</tissue>
    </source>
</reference>
<accession>A0A9Q1GZ85</accession>
<evidence type="ECO:0000313" key="2">
    <source>
        <dbReference type="Proteomes" id="UP001153076"/>
    </source>
</evidence>
<proteinExistence type="predicted"/>
<sequence>MKEGIYDDELLKFLLTLEPENFQASTTVKTKFAELFRKEKEKQARLRMAQILPPKGQIHRAREREEALVREKDHLIIGAFGHGETQETKFYSLVEVDIWPVLTTAEFHGTSDIDVLRTGNPEPLLVSLSKLSSISLHQSWANRPSLSRLVLNILESPHDASTTFNSIVLVPLMFSTLHAQ</sequence>
<evidence type="ECO:0000313" key="1">
    <source>
        <dbReference type="EMBL" id="KAJ8427193.1"/>
    </source>
</evidence>
<dbReference type="AlphaFoldDB" id="A0A9Q1GZ85"/>
<dbReference type="EMBL" id="JAKOGI010001177">
    <property type="protein sequence ID" value="KAJ8427193.1"/>
    <property type="molecule type" value="Genomic_DNA"/>
</dbReference>
<organism evidence="1 2">
    <name type="scientific">Carnegiea gigantea</name>
    <dbReference type="NCBI Taxonomy" id="171969"/>
    <lineage>
        <taxon>Eukaryota</taxon>
        <taxon>Viridiplantae</taxon>
        <taxon>Streptophyta</taxon>
        <taxon>Embryophyta</taxon>
        <taxon>Tracheophyta</taxon>
        <taxon>Spermatophyta</taxon>
        <taxon>Magnoliopsida</taxon>
        <taxon>eudicotyledons</taxon>
        <taxon>Gunneridae</taxon>
        <taxon>Pentapetalae</taxon>
        <taxon>Caryophyllales</taxon>
        <taxon>Cactineae</taxon>
        <taxon>Cactaceae</taxon>
        <taxon>Cactoideae</taxon>
        <taxon>Echinocereeae</taxon>
        <taxon>Carnegiea</taxon>
    </lineage>
</organism>
<keyword evidence="2" id="KW-1185">Reference proteome</keyword>
<protein>
    <submittedName>
        <fullName evidence="1">Uncharacterized protein</fullName>
    </submittedName>
</protein>